<dbReference type="InterPro" id="IPR014314">
    <property type="entry name" value="Succ_DH_cytb556"/>
</dbReference>
<comment type="caution">
    <text evidence="14">The sequence shown here is derived from an EMBL/GenBank/DDBJ whole genome shotgun (WGS) entry which is preliminary data.</text>
</comment>
<dbReference type="GO" id="GO:0046872">
    <property type="term" value="F:metal ion binding"/>
    <property type="evidence" value="ECO:0007669"/>
    <property type="project" value="UniProtKB-KW"/>
</dbReference>
<sequence length="123" mass="14105">MSRRPTFINLFLIRLPIPAISSISHRISGIINFFVGVPTFVFLFLSGYLIDNGRWNASLFNFEVKFLISISLIALIYHIFAGLRHMLIDFSEYGHELAEARLSALIVFLLTAIFSFFAVMEVW</sequence>
<dbReference type="Gene3D" id="1.20.1300.10">
    <property type="entry name" value="Fumarate reductase/succinate dehydrogenase, transmembrane subunit"/>
    <property type="match status" value="1"/>
</dbReference>
<feature type="transmembrane region" description="Helical" evidence="13">
    <location>
        <begin position="30"/>
        <end position="50"/>
    </location>
</feature>
<dbReference type="InterPro" id="IPR034804">
    <property type="entry name" value="SQR/QFR_C/D"/>
</dbReference>
<feature type="transmembrane region" description="Helical" evidence="13">
    <location>
        <begin position="62"/>
        <end position="80"/>
    </location>
</feature>
<reference evidence="14 15" key="1">
    <citation type="journal article" date="2018" name="Microbiome">
        <title>Fine metagenomic profile of the Mediterranean stratified and mixed water columns revealed by assembly and recruitment.</title>
        <authorList>
            <person name="Haro-Moreno J.M."/>
            <person name="Lopez-Perez M."/>
            <person name="De La Torre J.R."/>
            <person name="Picazo A."/>
            <person name="Camacho A."/>
            <person name="Rodriguez-Valera F."/>
        </authorList>
    </citation>
    <scope>NUCLEOTIDE SEQUENCE [LARGE SCALE GENOMIC DNA]</scope>
    <source>
        <strain evidence="14">MED-G83</strain>
    </source>
</reference>
<dbReference type="GO" id="GO:0006099">
    <property type="term" value="P:tricarboxylic acid cycle"/>
    <property type="evidence" value="ECO:0007669"/>
    <property type="project" value="InterPro"/>
</dbReference>
<evidence type="ECO:0000256" key="12">
    <source>
        <dbReference type="PIRSR" id="PIRSR000178-1"/>
    </source>
</evidence>
<evidence type="ECO:0000256" key="13">
    <source>
        <dbReference type="SAM" id="Phobius"/>
    </source>
</evidence>
<dbReference type="InterPro" id="IPR000701">
    <property type="entry name" value="SuccDH_FuR_B_TM-su"/>
</dbReference>
<keyword evidence="7 12" id="KW-0479">Metal-binding</keyword>
<feature type="binding site" description="axial binding residue" evidence="12">
    <location>
        <position position="78"/>
    </location>
    <ligand>
        <name>heme</name>
        <dbReference type="ChEBI" id="CHEBI:30413"/>
        <note>ligand shared with second transmembrane subunit</note>
    </ligand>
    <ligandPart>
        <name>Fe</name>
        <dbReference type="ChEBI" id="CHEBI:18248"/>
    </ligandPart>
</feature>
<comment type="subunit">
    <text evidence="11">Part of an enzyme complex containing four subunits: a flavoprotein, an iron-sulfur protein, plus two membrane-anchoring proteins, SdhC and SdhD. The complex can form homotrimers.</text>
</comment>
<dbReference type="Proteomes" id="UP000252147">
    <property type="component" value="Unassembled WGS sequence"/>
</dbReference>
<dbReference type="Pfam" id="PF01127">
    <property type="entry name" value="Sdh_cyt"/>
    <property type="match status" value="1"/>
</dbReference>
<comment type="cofactor">
    <cofactor evidence="12">
        <name>heme</name>
        <dbReference type="ChEBI" id="CHEBI:30413"/>
    </cofactor>
    <text evidence="12">The heme is bound between the two transmembrane subunits.</text>
</comment>
<feature type="transmembrane region" description="Helical" evidence="13">
    <location>
        <begin position="100"/>
        <end position="120"/>
    </location>
</feature>
<dbReference type="GO" id="GO:0009055">
    <property type="term" value="F:electron transfer activity"/>
    <property type="evidence" value="ECO:0007669"/>
    <property type="project" value="InterPro"/>
</dbReference>
<evidence type="ECO:0000256" key="10">
    <source>
        <dbReference type="ARBA" id="ARBA00023136"/>
    </source>
</evidence>
<comment type="function">
    <text evidence="1">Membrane-anchoring subunit of succinate dehydrogenase (SDH).</text>
</comment>
<dbReference type="PIRSF" id="PIRSF000178">
    <property type="entry name" value="SDH_cyt_b560"/>
    <property type="match status" value="1"/>
</dbReference>
<evidence type="ECO:0000256" key="1">
    <source>
        <dbReference type="ARBA" id="ARBA00004050"/>
    </source>
</evidence>
<evidence type="ECO:0000313" key="15">
    <source>
        <dbReference type="Proteomes" id="UP000252147"/>
    </source>
</evidence>
<protein>
    <recommendedName>
        <fullName evidence="4">Succinate dehydrogenase cytochrome b556 subunit</fullName>
    </recommendedName>
</protein>
<gene>
    <name evidence="14" type="primary">sdhC</name>
    <name evidence="14" type="ORF">DBW97_01960</name>
</gene>
<evidence type="ECO:0000256" key="5">
    <source>
        <dbReference type="ARBA" id="ARBA00022617"/>
    </source>
</evidence>
<accession>A0A368BPN0</accession>
<evidence type="ECO:0000256" key="11">
    <source>
        <dbReference type="ARBA" id="ARBA00025912"/>
    </source>
</evidence>
<keyword evidence="9 12" id="KW-0408">Iron</keyword>
<dbReference type="CDD" id="cd03499">
    <property type="entry name" value="SQR_TypeC_SdhC"/>
    <property type="match status" value="1"/>
</dbReference>
<keyword evidence="6 13" id="KW-0812">Transmembrane</keyword>
<dbReference type="GO" id="GO:0016020">
    <property type="term" value="C:membrane"/>
    <property type="evidence" value="ECO:0007669"/>
    <property type="project" value="UniProtKB-SubCell"/>
</dbReference>
<keyword evidence="8 13" id="KW-1133">Transmembrane helix</keyword>
<evidence type="ECO:0000256" key="4">
    <source>
        <dbReference type="ARBA" id="ARBA00020076"/>
    </source>
</evidence>
<evidence type="ECO:0000256" key="6">
    <source>
        <dbReference type="ARBA" id="ARBA00022692"/>
    </source>
</evidence>
<dbReference type="NCBIfam" id="TIGR02970">
    <property type="entry name" value="succ_dehyd_cytB"/>
    <property type="match status" value="1"/>
</dbReference>
<comment type="subcellular location">
    <subcellularLocation>
        <location evidence="2">Membrane</location>
        <topology evidence="2">Multi-pass membrane protein</topology>
    </subcellularLocation>
</comment>
<dbReference type="EMBL" id="QOPD01000002">
    <property type="protein sequence ID" value="RCL38802.1"/>
    <property type="molecule type" value="Genomic_DNA"/>
</dbReference>
<dbReference type="PROSITE" id="PS01000">
    <property type="entry name" value="SDH_CYT_1"/>
    <property type="match status" value="1"/>
</dbReference>
<comment type="similarity">
    <text evidence="3">Belongs to the cytochrome b560 family.</text>
</comment>
<evidence type="ECO:0000256" key="7">
    <source>
        <dbReference type="ARBA" id="ARBA00022723"/>
    </source>
</evidence>
<keyword evidence="10 13" id="KW-0472">Membrane</keyword>
<evidence type="ECO:0000256" key="8">
    <source>
        <dbReference type="ARBA" id="ARBA00022989"/>
    </source>
</evidence>
<proteinExistence type="inferred from homology"/>
<evidence type="ECO:0000256" key="2">
    <source>
        <dbReference type="ARBA" id="ARBA00004141"/>
    </source>
</evidence>
<dbReference type="SUPFAM" id="SSF81343">
    <property type="entry name" value="Fumarate reductase respiratory complex transmembrane subunits"/>
    <property type="match status" value="1"/>
</dbReference>
<evidence type="ECO:0000256" key="9">
    <source>
        <dbReference type="ARBA" id="ARBA00023004"/>
    </source>
</evidence>
<evidence type="ECO:0000256" key="3">
    <source>
        <dbReference type="ARBA" id="ARBA00007244"/>
    </source>
</evidence>
<organism evidence="14 15">
    <name type="scientific">SAR86 cluster bacterium</name>
    <dbReference type="NCBI Taxonomy" id="2030880"/>
    <lineage>
        <taxon>Bacteria</taxon>
        <taxon>Pseudomonadati</taxon>
        <taxon>Pseudomonadota</taxon>
        <taxon>Gammaproteobacteria</taxon>
        <taxon>SAR86 cluster</taxon>
    </lineage>
</organism>
<name>A0A368BPN0_9GAMM</name>
<keyword evidence="5 12" id="KW-0349">Heme</keyword>
<evidence type="ECO:0000313" key="14">
    <source>
        <dbReference type="EMBL" id="RCL38802.1"/>
    </source>
</evidence>
<dbReference type="AlphaFoldDB" id="A0A368BPN0"/>
<dbReference type="InterPro" id="IPR018495">
    <property type="entry name" value="Succ_DH_cyt_bsu_CS"/>
</dbReference>